<evidence type="ECO:0000313" key="1">
    <source>
        <dbReference type="EMBL" id="SMO35275.1"/>
    </source>
</evidence>
<evidence type="ECO:0000313" key="2">
    <source>
        <dbReference type="Proteomes" id="UP000317557"/>
    </source>
</evidence>
<accession>A0A521AKF4</accession>
<dbReference type="EMBL" id="FXTP01000001">
    <property type="protein sequence ID" value="SMO35275.1"/>
    <property type="molecule type" value="Genomic_DNA"/>
</dbReference>
<sequence length="57" mass="6458">MVQYDARFSSSISPVQLQLQYVWKRSGIGGVLEGYNGWKMTDILMSRQFCPVTGNTI</sequence>
<protein>
    <submittedName>
        <fullName evidence="1">Uncharacterized protein</fullName>
    </submittedName>
</protein>
<gene>
    <name evidence="1" type="ORF">SAMN06265219_101205</name>
</gene>
<proteinExistence type="predicted"/>
<dbReference type="AlphaFoldDB" id="A0A521AKF4"/>
<name>A0A521AKF4_9BACT</name>
<dbReference type="Proteomes" id="UP000317557">
    <property type="component" value="Unassembled WGS sequence"/>
</dbReference>
<reference evidence="1 2" key="1">
    <citation type="submission" date="2017-05" db="EMBL/GenBank/DDBJ databases">
        <authorList>
            <person name="Varghese N."/>
            <person name="Submissions S."/>
        </authorList>
    </citation>
    <scope>NUCLEOTIDE SEQUENCE [LARGE SCALE GENOMIC DNA]</scope>
    <source>
        <strain evidence="1 2">DSM 21985</strain>
    </source>
</reference>
<keyword evidence="2" id="KW-1185">Reference proteome</keyword>
<dbReference type="RefSeq" id="WP_185957126.1">
    <property type="nucleotide sequence ID" value="NZ_FXTP01000001.1"/>
</dbReference>
<organism evidence="1 2">
    <name type="scientific">Gracilimonas mengyeensis</name>
    <dbReference type="NCBI Taxonomy" id="1302730"/>
    <lineage>
        <taxon>Bacteria</taxon>
        <taxon>Pseudomonadati</taxon>
        <taxon>Balneolota</taxon>
        <taxon>Balneolia</taxon>
        <taxon>Balneolales</taxon>
        <taxon>Balneolaceae</taxon>
        <taxon>Gracilimonas</taxon>
    </lineage>
</organism>